<evidence type="ECO:0000256" key="2">
    <source>
        <dbReference type="ARBA" id="ARBA00007401"/>
    </source>
</evidence>
<feature type="chain" id="PRO_5010278169" description="beta-mannosidase" evidence="7">
    <location>
        <begin position="24"/>
        <end position="802"/>
    </location>
</feature>
<dbReference type="Pfam" id="PF00703">
    <property type="entry name" value="Glyco_hydro_2"/>
    <property type="match status" value="1"/>
</dbReference>
<feature type="domain" description="Glycoside hydrolase family 2 catalytic" evidence="9">
    <location>
        <begin position="354"/>
        <end position="488"/>
    </location>
</feature>
<dbReference type="InterPro" id="IPR006102">
    <property type="entry name" value="Ig-like_GH2"/>
</dbReference>
<comment type="catalytic activity">
    <reaction evidence="1">
        <text>Hydrolysis of terminal, non-reducing beta-D-mannose residues in beta-D-mannosides.</text>
        <dbReference type="EC" id="3.2.1.25"/>
    </reaction>
</comment>
<proteinExistence type="inferred from homology"/>
<dbReference type="SUPFAM" id="SSF49785">
    <property type="entry name" value="Galactose-binding domain-like"/>
    <property type="match status" value="1"/>
</dbReference>
<keyword evidence="6" id="KW-0326">Glycosidase</keyword>
<dbReference type="AlphaFoldDB" id="A0A1H3Z6J4"/>
<dbReference type="InterPro" id="IPR054593">
    <property type="entry name" value="Beta-mannosidase-like_N2"/>
</dbReference>
<evidence type="ECO:0000256" key="3">
    <source>
        <dbReference type="ARBA" id="ARBA00012754"/>
    </source>
</evidence>
<dbReference type="InterPro" id="IPR006103">
    <property type="entry name" value="Glyco_hydro_2_cat"/>
</dbReference>
<reference evidence="11 12" key="1">
    <citation type="submission" date="2016-10" db="EMBL/GenBank/DDBJ databases">
        <authorList>
            <person name="de Groot N.N."/>
        </authorList>
    </citation>
    <scope>NUCLEOTIDE SEQUENCE [LARGE SCALE GENOMIC DNA]</scope>
    <source>
        <strain evidence="11 12">DSM 25383</strain>
    </source>
</reference>
<evidence type="ECO:0000256" key="7">
    <source>
        <dbReference type="SAM" id="SignalP"/>
    </source>
</evidence>
<evidence type="ECO:0000256" key="5">
    <source>
        <dbReference type="ARBA" id="ARBA00022801"/>
    </source>
</evidence>
<accession>A0A1H3Z6J4</accession>
<feature type="domain" description="Glycoside hydrolase family 2 immunoglobulin-like beta-sandwich" evidence="8">
    <location>
        <begin position="225"/>
        <end position="334"/>
    </location>
</feature>
<gene>
    <name evidence="11" type="ORF">SAMN05444145_102105</name>
</gene>
<dbReference type="Proteomes" id="UP000183253">
    <property type="component" value="Unassembled WGS sequence"/>
</dbReference>
<dbReference type="Gene3D" id="3.20.20.80">
    <property type="entry name" value="Glycosidases"/>
    <property type="match status" value="1"/>
</dbReference>
<dbReference type="SUPFAM" id="SSF51445">
    <property type="entry name" value="(Trans)glycosidases"/>
    <property type="match status" value="1"/>
</dbReference>
<dbReference type="OrthoDB" id="9801077at2"/>
<dbReference type="PANTHER" id="PTHR43730:SF1">
    <property type="entry name" value="BETA-MANNOSIDASE"/>
    <property type="match status" value="1"/>
</dbReference>
<dbReference type="GO" id="GO:0004567">
    <property type="term" value="F:beta-mannosidase activity"/>
    <property type="evidence" value="ECO:0007669"/>
    <property type="project" value="UniProtKB-EC"/>
</dbReference>
<dbReference type="Pfam" id="PF02836">
    <property type="entry name" value="Glyco_hydro_2_C"/>
    <property type="match status" value="1"/>
</dbReference>
<dbReference type="InterPro" id="IPR050887">
    <property type="entry name" value="Beta-mannosidase_GH2"/>
</dbReference>
<dbReference type="Gene3D" id="2.60.120.260">
    <property type="entry name" value="Galactose-binding domain-like"/>
    <property type="match status" value="1"/>
</dbReference>
<name>A0A1H3Z6J4_9BACT</name>
<evidence type="ECO:0000256" key="1">
    <source>
        <dbReference type="ARBA" id="ARBA00000829"/>
    </source>
</evidence>
<keyword evidence="4 7" id="KW-0732">Signal</keyword>
<comment type="similarity">
    <text evidence="2">Belongs to the glycosyl hydrolase 2 family.</text>
</comment>
<dbReference type="InterPro" id="IPR036156">
    <property type="entry name" value="Beta-gal/glucu_dom_sf"/>
</dbReference>
<evidence type="ECO:0000259" key="10">
    <source>
        <dbReference type="Pfam" id="PF22666"/>
    </source>
</evidence>
<dbReference type="EMBL" id="FNRI01000002">
    <property type="protein sequence ID" value="SEA19270.1"/>
    <property type="molecule type" value="Genomic_DNA"/>
</dbReference>
<dbReference type="InterPro" id="IPR013783">
    <property type="entry name" value="Ig-like_fold"/>
</dbReference>
<evidence type="ECO:0000259" key="8">
    <source>
        <dbReference type="Pfam" id="PF00703"/>
    </source>
</evidence>
<dbReference type="InterPro" id="IPR017853">
    <property type="entry name" value="GH"/>
</dbReference>
<dbReference type="Pfam" id="PF22666">
    <property type="entry name" value="Glyco_hydro_2_N2"/>
    <property type="match status" value="1"/>
</dbReference>
<feature type="signal peptide" evidence="7">
    <location>
        <begin position="1"/>
        <end position="23"/>
    </location>
</feature>
<evidence type="ECO:0000259" key="9">
    <source>
        <dbReference type="Pfam" id="PF02836"/>
    </source>
</evidence>
<protein>
    <recommendedName>
        <fullName evidence="3">beta-mannosidase</fullName>
        <ecNumber evidence="3">3.2.1.25</ecNumber>
    </recommendedName>
</protein>
<feature type="domain" description="Beta-mannosidase-like galactose-binding" evidence="10">
    <location>
        <begin position="57"/>
        <end position="214"/>
    </location>
</feature>
<dbReference type="InterPro" id="IPR008979">
    <property type="entry name" value="Galactose-bd-like_sf"/>
</dbReference>
<dbReference type="EC" id="3.2.1.25" evidence="3"/>
<dbReference type="GO" id="GO:0006516">
    <property type="term" value="P:glycoprotein catabolic process"/>
    <property type="evidence" value="ECO:0007669"/>
    <property type="project" value="TreeGrafter"/>
</dbReference>
<evidence type="ECO:0000313" key="11">
    <source>
        <dbReference type="EMBL" id="SEA19270.1"/>
    </source>
</evidence>
<dbReference type="PANTHER" id="PTHR43730">
    <property type="entry name" value="BETA-MANNOSIDASE"/>
    <property type="match status" value="1"/>
</dbReference>
<dbReference type="SUPFAM" id="SSF49303">
    <property type="entry name" value="beta-Galactosidase/glucuronidase domain"/>
    <property type="match status" value="1"/>
</dbReference>
<dbReference type="STRING" id="1033731.SAMN05444145_102105"/>
<keyword evidence="12" id="KW-1185">Reference proteome</keyword>
<organism evidence="11 12">
    <name type="scientific">Alistipes timonensis JC136</name>
    <dbReference type="NCBI Taxonomy" id="1033731"/>
    <lineage>
        <taxon>Bacteria</taxon>
        <taxon>Pseudomonadati</taxon>
        <taxon>Bacteroidota</taxon>
        <taxon>Bacteroidia</taxon>
        <taxon>Bacteroidales</taxon>
        <taxon>Rikenellaceae</taxon>
        <taxon>Alistipes</taxon>
    </lineage>
</organism>
<keyword evidence="5" id="KW-0378">Hydrolase</keyword>
<dbReference type="GO" id="GO:0005975">
    <property type="term" value="P:carbohydrate metabolic process"/>
    <property type="evidence" value="ECO:0007669"/>
    <property type="project" value="InterPro"/>
</dbReference>
<dbReference type="RefSeq" id="WP_010264112.1">
    <property type="nucleotide sequence ID" value="NZ_CAEG01000012.1"/>
</dbReference>
<evidence type="ECO:0000256" key="4">
    <source>
        <dbReference type="ARBA" id="ARBA00022729"/>
    </source>
</evidence>
<dbReference type="Gene3D" id="2.60.40.10">
    <property type="entry name" value="Immunoglobulins"/>
    <property type="match status" value="1"/>
</dbReference>
<evidence type="ECO:0000313" key="12">
    <source>
        <dbReference type="Proteomes" id="UP000183253"/>
    </source>
</evidence>
<evidence type="ECO:0000256" key="6">
    <source>
        <dbReference type="ARBA" id="ARBA00023295"/>
    </source>
</evidence>
<sequence length="802" mass="91737">MNTTFTKLTATLALLFAAGSLTAGEKSSLDGKWRLNYWPQGDTPIVSPADARQVEMKTIEATVPGNVELDLLAAGLIEQPEIGSNVYDLRPWEGYQWRYSRTFTTPQHADGDHIQLNFNGIDCYADVWVNGRQVGSADNMLIEHRFDVTKALKPAGEENTLEVYIRSSVIEGRQYIPPTISINFAQVESVYSRRAPHTYGWDIMPRLVSAGLWRGVELEVLKPVHLRDVHWFTTSVDVANKQATVFLDYAISLPTSMQDGKITTEFSLSRNGKQVAMYRAKVTSHAARHILGLGDVEFWWPRGYGEPALYDAEVKLMDEAGNTLDIDRRRIGIRTVKLDFTPTHTPENPGRFCFIVNGEKVFARGSNWTPMDAFHSRDTQWLDRTFDLVTDLNCNMIRCWGGNVYEDTRFYELCDENGVMVWQDFGMGCTFYSQRYEFARAIEREVTSVVMKLRSHPSIALWSGNNENDQTLTIGTLAPFRIDPNRDVVSRQVIPMVLYELDPSRSYLPSSPYWSEEVCQQGYSTALLPEDHLWGPRGYYKDPFYTNANCLFVSEIGYHGMPNRSSLEKMFPAETVYPWTDRKEFRWNEDWLTKAVRIFKEWGYTPERNNLMINQVRLLFGEVPTKLDDFIFASQSVQAEAMKFFVEIYRGNKFAPKTGILWWNIRDGWPLISDAVVDYYFSPKMAYHFLRNVQRNVCVLINDAADGSHPLVATNDTRSAANGTVRVSDVASGREIFRGSYTVGKNARAEIARLPEMKGQGILLIEYTTPEGSFSNHYLYGNAPFKLDEYRKLLRKTKIYDL</sequence>